<evidence type="ECO:0000256" key="1">
    <source>
        <dbReference type="SAM" id="Phobius"/>
    </source>
</evidence>
<dbReference type="RefSeq" id="WP_310927867.1">
    <property type="nucleotide sequence ID" value="NZ_JAMQOQ010000002.1"/>
</dbReference>
<proteinExistence type="predicted"/>
<keyword evidence="1" id="KW-0812">Transmembrane</keyword>
<evidence type="ECO:0000313" key="2">
    <source>
        <dbReference type="EMBL" id="MDS0294014.1"/>
    </source>
</evidence>
<evidence type="ECO:0000313" key="3">
    <source>
        <dbReference type="Proteomes" id="UP001254813"/>
    </source>
</evidence>
<dbReference type="Proteomes" id="UP001254813">
    <property type="component" value="Unassembled WGS sequence"/>
</dbReference>
<feature type="transmembrane region" description="Helical" evidence="1">
    <location>
        <begin position="33"/>
        <end position="52"/>
    </location>
</feature>
<comment type="caution">
    <text evidence="2">The sequence shown here is derived from an EMBL/GenBank/DDBJ whole genome shotgun (WGS) entry which is preliminary data.</text>
</comment>
<reference evidence="2 3" key="1">
    <citation type="submission" date="2022-06" db="EMBL/GenBank/DDBJ databases">
        <title>Halogeometricum sp. a new haloarchaeum isolate from saline soil.</title>
        <authorList>
            <person name="Strakova D."/>
            <person name="Galisteo C."/>
            <person name="Sanchez-Porro C."/>
            <person name="Ventosa A."/>
        </authorList>
    </citation>
    <scope>NUCLEOTIDE SEQUENCE [LARGE SCALE GENOMIC DNA]</scope>
    <source>
        <strain evidence="3">S3BR25-2</strain>
    </source>
</reference>
<keyword evidence="1" id="KW-0472">Membrane</keyword>
<sequence length="58" mass="6427">MLITAATLLLVTPGGIAILYPDISFLGLFTSLGFWIPVMILFLVMLFGFWVGQQSKYT</sequence>
<protein>
    <submittedName>
        <fullName evidence="2">Uncharacterized protein</fullName>
    </submittedName>
</protein>
<name>A0ABU2FZQ6_9EURY</name>
<keyword evidence="1" id="KW-1133">Transmembrane helix</keyword>
<keyword evidence="3" id="KW-1185">Reference proteome</keyword>
<organism evidence="2 3">
    <name type="scientific">Halogeometricum luteum</name>
    <dbReference type="NCBI Taxonomy" id="2950537"/>
    <lineage>
        <taxon>Archaea</taxon>
        <taxon>Methanobacteriati</taxon>
        <taxon>Methanobacteriota</taxon>
        <taxon>Stenosarchaea group</taxon>
        <taxon>Halobacteria</taxon>
        <taxon>Halobacteriales</taxon>
        <taxon>Haloferacaceae</taxon>
        <taxon>Halogeometricum</taxon>
    </lineage>
</organism>
<dbReference type="EMBL" id="JAMQOQ010000002">
    <property type="protein sequence ID" value="MDS0294014.1"/>
    <property type="molecule type" value="Genomic_DNA"/>
</dbReference>
<accession>A0ABU2FZQ6</accession>
<gene>
    <name evidence="2" type="ORF">NDI79_07505</name>
</gene>